<name>A0A0G0PB70_9BACT</name>
<proteinExistence type="predicted"/>
<keyword evidence="1" id="KW-0067">ATP-binding</keyword>
<dbReference type="InterPro" id="IPR011761">
    <property type="entry name" value="ATP-grasp"/>
</dbReference>
<feature type="domain" description="ATP-grasp" evidence="2">
    <location>
        <begin position="177"/>
        <end position="403"/>
    </location>
</feature>
<evidence type="ECO:0000313" key="3">
    <source>
        <dbReference type="EMBL" id="KKQ86546.1"/>
    </source>
</evidence>
<dbReference type="EMBL" id="LBVN01000022">
    <property type="protein sequence ID" value="KKQ86546.1"/>
    <property type="molecule type" value="Genomic_DNA"/>
</dbReference>
<evidence type="ECO:0000256" key="1">
    <source>
        <dbReference type="PROSITE-ProRule" id="PRU00409"/>
    </source>
</evidence>
<organism evidence="3 4">
    <name type="scientific">Candidatus Woesebacteria bacterium GW2011_GWB1_38_8b</name>
    <dbReference type="NCBI Taxonomy" id="1618571"/>
    <lineage>
        <taxon>Bacteria</taxon>
        <taxon>Candidatus Woeseibacteriota</taxon>
    </lineage>
</organism>
<gene>
    <name evidence="3" type="ORF">UT10_C0022G0007</name>
</gene>
<comment type="caution">
    <text evidence="3">The sequence shown here is derived from an EMBL/GenBank/DDBJ whole genome shotgun (WGS) entry which is preliminary data.</text>
</comment>
<dbReference type="PROSITE" id="PS50975">
    <property type="entry name" value="ATP_GRASP"/>
    <property type="match status" value="1"/>
</dbReference>
<dbReference type="Gene3D" id="3.30.470.20">
    <property type="entry name" value="ATP-grasp fold, B domain"/>
    <property type="match status" value="1"/>
</dbReference>
<dbReference type="GO" id="GO:0046872">
    <property type="term" value="F:metal ion binding"/>
    <property type="evidence" value="ECO:0007669"/>
    <property type="project" value="InterPro"/>
</dbReference>
<dbReference type="GO" id="GO:0005524">
    <property type="term" value="F:ATP binding"/>
    <property type="evidence" value="ECO:0007669"/>
    <property type="project" value="UniProtKB-UniRule"/>
</dbReference>
<dbReference type="AlphaFoldDB" id="A0A0G0PB70"/>
<reference evidence="3 4" key="1">
    <citation type="journal article" date="2015" name="Nature">
        <title>rRNA introns, odd ribosomes, and small enigmatic genomes across a large radiation of phyla.</title>
        <authorList>
            <person name="Brown C.T."/>
            <person name="Hug L.A."/>
            <person name="Thomas B.C."/>
            <person name="Sharon I."/>
            <person name="Castelle C.J."/>
            <person name="Singh A."/>
            <person name="Wilkins M.J."/>
            <person name="Williams K.H."/>
            <person name="Banfield J.F."/>
        </authorList>
    </citation>
    <scope>NUCLEOTIDE SEQUENCE [LARGE SCALE GENOMIC DNA]</scope>
</reference>
<protein>
    <recommendedName>
        <fullName evidence="2">ATP-grasp domain-containing protein</fullName>
    </recommendedName>
</protein>
<keyword evidence="1" id="KW-0547">Nucleotide-binding</keyword>
<sequence length="469" mass="51886">MSQENIFSNGSSLDYGIGYHNVGTVLRGSNPVVSNAVNARYGARLGHLPPAKTGHFALMSPEVQTQTNLFHLQYLSLMYGVDIKAITPEDANRLPGSRLLVPYINTADVKIVNGPETTTWGLPAEIVDRLKNKVLSHKDMQNYAIEGICPVDFKITDTNELIADSSRFLTEIRTNYQKVDMESNYPVGLMIRPDECDGGYGNATLQEIKGKIVFTPNGDIEGTIEFDDWESALKEARQHVIASSKSADTQVVISRLIDVEDSPGMTIIILDGKPFSLGWNGQIFNNGSRACVGTSTFNPSSAHSYKIKSDYEEESVKALTDYINEVAKDTNSDLSKVRGVVNVDFIIPGPKEREYLLKTGQDPDTLYVAEFNPRWTNGSDAAAAVVWSTTRRHTPDEYIRVVNEGLLAVDKEGVSPGDPEQRYQTTIDLNRRLREDGSGVILRMPGYDTLGVIYWGDTAYARAEFLKVI</sequence>
<evidence type="ECO:0000313" key="4">
    <source>
        <dbReference type="Proteomes" id="UP000033944"/>
    </source>
</evidence>
<evidence type="ECO:0000259" key="2">
    <source>
        <dbReference type="PROSITE" id="PS50975"/>
    </source>
</evidence>
<accession>A0A0G0PB70</accession>
<dbReference type="Proteomes" id="UP000033944">
    <property type="component" value="Unassembled WGS sequence"/>
</dbReference>